<evidence type="ECO:0000256" key="5">
    <source>
        <dbReference type="ARBA" id="ARBA00023034"/>
    </source>
</evidence>
<dbReference type="PANTHER" id="PTHR12042:SF21">
    <property type="entry name" value="ALPHA1,4-GALACTOSYLTRANSFERASE 1-RELATED"/>
    <property type="match status" value="1"/>
</dbReference>
<keyword evidence="5" id="KW-0333">Golgi apparatus</keyword>
<accession>A0A9N8KU71</accession>
<evidence type="ECO:0000256" key="4">
    <source>
        <dbReference type="ARBA" id="ARBA00022679"/>
    </source>
</evidence>
<keyword evidence="3" id="KW-0328">Glycosyltransferase</keyword>
<dbReference type="Pfam" id="PF04572">
    <property type="entry name" value="Gb3_synth"/>
    <property type="match status" value="1"/>
</dbReference>
<evidence type="ECO:0000256" key="2">
    <source>
        <dbReference type="ARBA" id="ARBA00009003"/>
    </source>
</evidence>
<dbReference type="Gene3D" id="3.90.550.20">
    <property type="match status" value="1"/>
</dbReference>
<feature type="domain" description="Alpha 1,4-glycosyltransferase" evidence="7">
    <location>
        <begin position="199"/>
        <end position="250"/>
    </location>
</feature>
<dbReference type="InterPro" id="IPR051981">
    <property type="entry name" value="Glycosyltransf_32"/>
</dbReference>
<dbReference type="OrthoDB" id="409543at2759"/>
<dbReference type="GO" id="GO:0000139">
    <property type="term" value="C:Golgi membrane"/>
    <property type="evidence" value="ECO:0007669"/>
    <property type="project" value="UniProtKB-SubCell"/>
</dbReference>
<dbReference type="GO" id="GO:0006688">
    <property type="term" value="P:glycosphingolipid biosynthetic process"/>
    <property type="evidence" value="ECO:0007669"/>
    <property type="project" value="TreeGrafter"/>
</dbReference>
<organism evidence="8 9">
    <name type="scientific">Chrysodeixis includens</name>
    <name type="common">Soybean looper</name>
    <name type="synonym">Pseudoplusia includens</name>
    <dbReference type="NCBI Taxonomy" id="689277"/>
    <lineage>
        <taxon>Eukaryota</taxon>
        <taxon>Metazoa</taxon>
        <taxon>Ecdysozoa</taxon>
        <taxon>Arthropoda</taxon>
        <taxon>Hexapoda</taxon>
        <taxon>Insecta</taxon>
        <taxon>Pterygota</taxon>
        <taxon>Neoptera</taxon>
        <taxon>Endopterygota</taxon>
        <taxon>Lepidoptera</taxon>
        <taxon>Glossata</taxon>
        <taxon>Ditrysia</taxon>
        <taxon>Noctuoidea</taxon>
        <taxon>Noctuidae</taxon>
        <taxon>Plusiinae</taxon>
        <taxon>Chrysodeixis</taxon>
    </lineage>
</organism>
<reference evidence="8" key="1">
    <citation type="submission" date="2021-12" db="EMBL/GenBank/DDBJ databases">
        <authorList>
            <person name="King R."/>
        </authorList>
    </citation>
    <scope>NUCLEOTIDE SEQUENCE</scope>
</reference>
<dbReference type="InterPro" id="IPR029044">
    <property type="entry name" value="Nucleotide-diphossugar_trans"/>
</dbReference>
<evidence type="ECO:0000259" key="7">
    <source>
        <dbReference type="Pfam" id="PF04572"/>
    </source>
</evidence>
<evidence type="ECO:0000313" key="8">
    <source>
        <dbReference type="EMBL" id="CAD0195786.1"/>
    </source>
</evidence>
<dbReference type="Proteomes" id="UP001154114">
    <property type="component" value="Chromosome 3"/>
</dbReference>
<dbReference type="SUPFAM" id="SSF53448">
    <property type="entry name" value="Nucleotide-diphospho-sugar transferases"/>
    <property type="match status" value="1"/>
</dbReference>
<dbReference type="GO" id="GO:0016758">
    <property type="term" value="F:hexosyltransferase activity"/>
    <property type="evidence" value="ECO:0007669"/>
    <property type="project" value="TreeGrafter"/>
</dbReference>
<dbReference type="InterPro" id="IPR007652">
    <property type="entry name" value="A1-4-GlycosylTfrase_dom"/>
</dbReference>
<evidence type="ECO:0000256" key="3">
    <source>
        <dbReference type="ARBA" id="ARBA00022676"/>
    </source>
</evidence>
<evidence type="ECO:0000256" key="6">
    <source>
        <dbReference type="ARBA" id="ARBA00023136"/>
    </source>
</evidence>
<dbReference type="AlphaFoldDB" id="A0A9N8KU71"/>
<sequence length="414" mass="46068">MYLLYDLSGYPGSSYNVPRKHSVDTSCHYAEHDDALEAADGNYSLPLRSIFFIETSCRGGLNSRQACSVESAARAHPQWQITVFFLAPVCEDNLNHTCLRTLGQLGNVKFVRIKIKEFTQNTLLEPLIHENHLQNTSYPIENFSNALRYLILYKWGGIYLDTDMIVVKDLSALGANWVGKEDPGSLNSAAMRISSDVIGRRFATGLLDEFKYEYSVRMRGMNGPQVITRVLEEYWCHLYKPQHWNPRTCKVHFFLVVELNRTALTKDNTPVLAVSLVQKALQHVTSAFVPSPLDTKARGWVHFFVVEELNRTALTEDNTLVLAVSLVQKALQHVTSAFVPSPLDTKARGWGCPLDVSRVPVCGTRRDTSPHVLLAAEVPGAQAGEAATCVERLGNGEPSGSMQCCCISCDDMLA</sequence>
<dbReference type="Pfam" id="PF04488">
    <property type="entry name" value="Gly_transf_sug"/>
    <property type="match status" value="1"/>
</dbReference>
<protein>
    <recommendedName>
        <fullName evidence="7">Alpha 1,4-glycosyltransferase domain-containing protein</fullName>
    </recommendedName>
</protein>
<dbReference type="PANTHER" id="PTHR12042">
    <property type="entry name" value="LACTOSYLCERAMIDE 4-ALPHA-GALACTOSYLTRANSFERASE ALPHA- 1,4-GALACTOSYLTRANSFERASE"/>
    <property type="match status" value="1"/>
</dbReference>
<comment type="similarity">
    <text evidence="2">Belongs to the glycosyltransferase 32 family.</text>
</comment>
<proteinExistence type="inferred from homology"/>
<name>A0A9N8KU71_CHRIL</name>
<evidence type="ECO:0000313" key="9">
    <source>
        <dbReference type="Proteomes" id="UP001154114"/>
    </source>
</evidence>
<keyword evidence="9" id="KW-1185">Reference proteome</keyword>
<gene>
    <name evidence="8" type="ORF">CINC_LOCUS9737</name>
</gene>
<dbReference type="InterPro" id="IPR007577">
    <property type="entry name" value="GlycoTrfase_DXD_sugar-bd_CS"/>
</dbReference>
<evidence type="ECO:0000256" key="1">
    <source>
        <dbReference type="ARBA" id="ARBA00004323"/>
    </source>
</evidence>
<keyword evidence="4" id="KW-0808">Transferase</keyword>
<dbReference type="EMBL" id="LR824006">
    <property type="protein sequence ID" value="CAD0195786.1"/>
    <property type="molecule type" value="Genomic_DNA"/>
</dbReference>
<comment type="subcellular location">
    <subcellularLocation>
        <location evidence="1">Golgi apparatus membrane</location>
        <topology evidence="1">Single-pass type II membrane protein</topology>
    </subcellularLocation>
</comment>
<keyword evidence="6" id="KW-0472">Membrane</keyword>